<feature type="domain" description="MRB1590-like C-terminal" evidence="3">
    <location>
        <begin position="463"/>
        <end position="563"/>
    </location>
</feature>
<reference evidence="4" key="2">
    <citation type="submission" date="2021-04" db="EMBL/GenBank/DDBJ databases">
        <authorList>
            <person name="Gilroy R."/>
        </authorList>
    </citation>
    <scope>NUCLEOTIDE SEQUENCE</scope>
    <source>
        <strain evidence="4">B5-657</strain>
    </source>
</reference>
<dbReference type="SUPFAM" id="SSF52540">
    <property type="entry name" value="P-loop containing nucleoside triphosphate hydrolases"/>
    <property type="match status" value="1"/>
</dbReference>
<dbReference type="Pfam" id="PF20446">
    <property type="entry name" value="ABC_N"/>
    <property type="match status" value="1"/>
</dbReference>
<dbReference type="EMBL" id="JAHLFQ010000065">
    <property type="protein sequence ID" value="MBU3803779.1"/>
    <property type="molecule type" value="Genomic_DNA"/>
</dbReference>
<feature type="domain" description="ATPase of the ABC class C-terminal" evidence="1">
    <location>
        <begin position="171"/>
        <end position="449"/>
    </location>
</feature>
<dbReference type="InterPro" id="IPR027417">
    <property type="entry name" value="P-loop_NTPase"/>
</dbReference>
<evidence type="ECO:0000259" key="1">
    <source>
        <dbReference type="Pfam" id="PF09818"/>
    </source>
</evidence>
<dbReference type="Pfam" id="PF21117">
    <property type="entry name" value="MRB1590_C"/>
    <property type="match status" value="1"/>
</dbReference>
<dbReference type="PANTHER" id="PTHR38149:SF1">
    <property type="entry name" value="ATPASE"/>
    <property type="match status" value="1"/>
</dbReference>
<dbReference type="InterPro" id="IPR046834">
    <property type="entry name" value="ABC_ATPase_C"/>
</dbReference>
<reference evidence="4" key="1">
    <citation type="journal article" date="2021" name="PeerJ">
        <title>Extensive microbial diversity within the chicken gut microbiome revealed by metagenomics and culture.</title>
        <authorList>
            <person name="Gilroy R."/>
            <person name="Ravi A."/>
            <person name="Getino M."/>
            <person name="Pursley I."/>
            <person name="Horton D.L."/>
            <person name="Alikhan N.F."/>
            <person name="Baker D."/>
            <person name="Gharbi K."/>
            <person name="Hall N."/>
            <person name="Watson M."/>
            <person name="Adriaenssens E.M."/>
            <person name="Foster-Nyarko E."/>
            <person name="Jarju S."/>
            <person name="Secka A."/>
            <person name="Antonio M."/>
            <person name="Oren A."/>
            <person name="Chaudhuri R.R."/>
            <person name="La Ragione R."/>
            <person name="Hildebrand F."/>
            <person name="Pallen M.J."/>
        </authorList>
    </citation>
    <scope>NUCLEOTIDE SEQUENCE</scope>
    <source>
        <strain evidence="4">B5-657</strain>
    </source>
</reference>
<comment type="caution">
    <text evidence="4">The sequence shown here is derived from an EMBL/GenBank/DDBJ whole genome shotgun (WGS) entry which is preliminary data.</text>
</comment>
<dbReference type="InterPro" id="IPR046833">
    <property type="entry name" value="ABC_N"/>
</dbReference>
<feature type="domain" description="ATPase of the ABC class N-terminal" evidence="2">
    <location>
        <begin position="6"/>
        <end position="165"/>
    </location>
</feature>
<gene>
    <name evidence="4" type="ORF">H9872_03340</name>
</gene>
<dbReference type="Proteomes" id="UP000824229">
    <property type="component" value="Unassembled WGS sequence"/>
</dbReference>
<evidence type="ECO:0000259" key="2">
    <source>
        <dbReference type="Pfam" id="PF20446"/>
    </source>
</evidence>
<sequence length="564" mass="62915">MKSSKALQQLLNQLDGKSYGAYKEIKGIYDFGYYRLALDHIQGDPYAAPSRARILMKTSEAGFKKELVDTKEKQIATADFIIRNFEEKVKQLYTSVKGSGKSGLIYISHCGQEMLERSAVIIDENQLEVRIEIGLPAAGRRILGKAASYLLIEVLPKVVREALIYKNIDGKALEAQVALMVDQQVLRKLLVEHNLVAFVENGAILPRESGISDKPLVHQSVPFHSPKHFEVELELPNKGKVKGMGIPKGITLIVGGGYHGKSTLLNALEKGVYNHILGDGREFVITNENAVKIRAEDGRFVKKVNISSFINHLPNGKDTVNFSTDNASGSTSQATNVIEALEVGSKLLLIDEDTSATNFMIRDYRMQKLVAKEKEPITPFVQKVKQLYKEKDVSTILVVGGSGDYFDVADHVIMMDEYRPVDVTQKAKDIAQSERKLEIEEETSFGEITPRIPLAKGWDRQAKVKTRNINLISYGKIDIELSGLEQLVSEEQTQCIGMMLQFASEHLFKEGKTIEQITNELYGIIKEKGLEAISPYKGHPGNIALPRKYEFCGALSRYRGLIIK</sequence>
<dbReference type="Gene3D" id="3.40.50.300">
    <property type="entry name" value="P-loop containing nucleotide triphosphate hydrolases"/>
    <property type="match status" value="1"/>
</dbReference>
<evidence type="ECO:0000313" key="4">
    <source>
        <dbReference type="EMBL" id="MBU3803779.1"/>
    </source>
</evidence>
<evidence type="ECO:0000259" key="3">
    <source>
        <dbReference type="Pfam" id="PF21117"/>
    </source>
</evidence>
<proteinExistence type="predicted"/>
<organism evidence="4 5">
    <name type="scientific">Candidatus Cellulosilyticum pullistercoris</name>
    <dbReference type="NCBI Taxonomy" id="2838521"/>
    <lineage>
        <taxon>Bacteria</taxon>
        <taxon>Bacillati</taxon>
        <taxon>Bacillota</taxon>
        <taxon>Clostridia</taxon>
        <taxon>Lachnospirales</taxon>
        <taxon>Cellulosilyticaceae</taxon>
        <taxon>Cellulosilyticum</taxon>
    </lineage>
</organism>
<protein>
    <submittedName>
        <fullName evidence="4">ABC-ATPase domain-containing protein</fullName>
    </submittedName>
</protein>
<dbReference type="Pfam" id="PF09818">
    <property type="entry name" value="ABC_ATPase"/>
    <property type="match status" value="1"/>
</dbReference>
<dbReference type="InterPro" id="IPR049069">
    <property type="entry name" value="MRB1590-like_C"/>
</dbReference>
<dbReference type="PANTHER" id="PTHR38149">
    <property type="entry name" value="ATPASE"/>
    <property type="match status" value="1"/>
</dbReference>
<evidence type="ECO:0000313" key="5">
    <source>
        <dbReference type="Proteomes" id="UP000824229"/>
    </source>
</evidence>
<name>A0A9E2NKU1_9FIRM</name>
<dbReference type="InterPro" id="IPR019195">
    <property type="entry name" value="ABC_ATPase_put"/>
</dbReference>
<dbReference type="AlphaFoldDB" id="A0A9E2NKU1"/>
<accession>A0A9E2NKU1</accession>